<dbReference type="InterPro" id="IPR001944">
    <property type="entry name" value="Glycoside_Hdrlase_35"/>
</dbReference>
<comment type="similarity">
    <text evidence="1 2">Belongs to the glycosyl hydrolase 35 family.</text>
</comment>
<sequence length="840" mass="89464">MSTGVELDALGLRIDGRPQLVLCASLFYFRLPREQWQARLEQVRASGYTCVDVYLPWNFHETAPGQWSFDGRRDVAAFLDLAHEAGLYVIARPGPYICSEWDGGALPAWLGLDPELRVRQNEPRFLAHVAAWFDQVLPMLVSRQYGAGGAVIMVQLENELDFFDCEDRTGYLTALRDQVVDHGITVPLIACAGQGDIAGATGDVPGVVPACNFYPNDDSPHIEAEVRRYARLLADRGLPLLITETNRRHRTLRRLLASGASLIAPYLQSSGWNFGYTPSSGNWGRPGNFMSHGYDFGGYVSSTGAERPEYAEAQVLARVVDALGSRLALATSSVPRVEVVSAFPTSSSPSALDLYGGGQLVAVPNLGETAGRAVVGGVSVAVAADSCPLMLVDLPLRDWGFDTTLTLASADLIDAEDGVLRFSSAVPVTVVLGGTRVEIPAPTSGAPEHMTVDGVDVVVLAPADVVRLAPTGQTAEVQELRAVRRRSGAAPTKPAGTHELPPTLESLGVYRGRGTYTATAELTGIDVLLLVGAADIVDLSIAGRVRPTIAGFGATRRIEVGEVTGRAEIHATVEIWGHANFDDARLPALKLGALRGLGGLWTVRSVQDLSALWTVEGHWAGTPKPLRNLGGWSSTRVGIPFTYTRSVETPTTSALCLQGVVEPVTVVVDGGEPIIVPAENPWVMLPAGTGQVSVTVPHHPSGGGLHAELLSLEPVTDWACAAQDDELLTAYAGHDGGSSTDVELPLVLKPGEEAWLDVELPATEGGFLLRLDGSQLRATGWASGECLGRVWVGDRPDFSGGDPDALWVPPGWSGVTLLIRGVDGPARPELRRLRLESPNN</sequence>
<dbReference type="GO" id="GO:0005975">
    <property type="term" value="P:carbohydrate metabolic process"/>
    <property type="evidence" value="ECO:0007669"/>
    <property type="project" value="InterPro"/>
</dbReference>
<dbReference type="InterPro" id="IPR017853">
    <property type="entry name" value="GH"/>
</dbReference>
<feature type="domain" description="Glycoside hydrolase 35 catalytic" evidence="3">
    <location>
        <begin position="12"/>
        <end position="317"/>
    </location>
</feature>
<dbReference type="Gene3D" id="3.20.20.80">
    <property type="entry name" value="Glycosidases"/>
    <property type="match status" value="1"/>
</dbReference>
<dbReference type="PRINTS" id="PR00742">
    <property type="entry name" value="GLHYDRLASE35"/>
</dbReference>
<dbReference type="EMBL" id="SNWQ01000034">
    <property type="protein sequence ID" value="TDO31016.1"/>
    <property type="molecule type" value="Genomic_DNA"/>
</dbReference>
<dbReference type="SUPFAM" id="SSF51445">
    <property type="entry name" value="(Trans)glycosidases"/>
    <property type="match status" value="1"/>
</dbReference>
<proteinExistence type="inferred from homology"/>
<gene>
    <name evidence="4" type="ORF">EV643_13440</name>
</gene>
<dbReference type="PANTHER" id="PTHR23421">
    <property type="entry name" value="BETA-GALACTOSIDASE RELATED"/>
    <property type="match status" value="1"/>
</dbReference>
<evidence type="ECO:0000259" key="3">
    <source>
        <dbReference type="Pfam" id="PF01301"/>
    </source>
</evidence>
<evidence type="ECO:0000256" key="1">
    <source>
        <dbReference type="ARBA" id="ARBA00009809"/>
    </source>
</evidence>
<dbReference type="Proteomes" id="UP000295388">
    <property type="component" value="Unassembled WGS sequence"/>
</dbReference>
<protein>
    <submittedName>
        <fullName evidence="4">Glycosyl hydrolase family 35</fullName>
    </submittedName>
</protein>
<dbReference type="Pfam" id="PF01301">
    <property type="entry name" value="Glyco_hydro_35"/>
    <property type="match status" value="1"/>
</dbReference>
<evidence type="ECO:0000256" key="2">
    <source>
        <dbReference type="RuleBase" id="RU003679"/>
    </source>
</evidence>
<dbReference type="GO" id="GO:0004553">
    <property type="term" value="F:hydrolase activity, hydrolyzing O-glycosyl compounds"/>
    <property type="evidence" value="ECO:0007669"/>
    <property type="project" value="InterPro"/>
</dbReference>
<accession>A0A4R6J9A9</accession>
<organism evidence="4 5">
    <name type="scientific">Kribbella caucasensis</name>
    <dbReference type="NCBI Taxonomy" id="2512215"/>
    <lineage>
        <taxon>Bacteria</taxon>
        <taxon>Bacillati</taxon>
        <taxon>Actinomycetota</taxon>
        <taxon>Actinomycetes</taxon>
        <taxon>Propionibacteriales</taxon>
        <taxon>Kribbellaceae</taxon>
        <taxon>Kribbella</taxon>
    </lineage>
</organism>
<evidence type="ECO:0000313" key="5">
    <source>
        <dbReference type="Proteomes" id="UP000295388"/>
    </source>
</evidence>
<keyword evidence="5" id="KW-1185">Reference proteome</keyword>
<name>A0A4R6J9A9_9ACTN</name>
<reference evidence="4 5" key="1">
    <citation type="submission" date="2019-03" db="EMBL/GenBank/DDBJ databases">
        <title>Genomic Encyclopedia of Type Strains, Phase III (KMG-III): the genomes of soil and plant-associated and newly described type strains.</title>
        <authorList>
            <person name="Whitman W."/>
        </authorList>
    </citation>
    <scope>NUCLEOTIDE SEQUENCE [LARGE SCALE GENOMIC DNA]</scope>
    <source>
        <strain evidence="4 5">VKM Ac-2527</strain>
    </source>
</reference>
<dbReference type="AlphaFoldDB" id="A0A4R6J9A9"/>
<dbReference type="InterPro" id="IPR031330">
    <property type="entry name" value="Gly_Hdrlase_35_cat"/>
</dbReference>
<comment type="caution">
    <text evidence="4">The sequence shown here is derived from an EMBL/GenBank/DDBJ whole genome shotgun (WGS) entry which is preliminary data.</text>
</comment>
<evidence type="ECO:0000313" key="4">
    <source>
        <dbReference type="EMBL" id="TDO31016.1"/>
    </source>
</evidence>
<keyword evidence="4" id="KW-0378">Hydrolase</keyword>